<organism evidence="2 3">
    <name type="scientific">Flavobacterium araucananum</name>
    <dbReference type="NCBI Taxonomy" id="946678"/>
    <lineage>
        <taxon>Bacteria</taxon>
        <taxon>Pseudomonadati</taxon>
        <taxon>Bacteroidota</taxon>
        <taxon>Flavobacteriia</taxon>
        <taxon>Flavobacteriales</taxon>
        <taxon>Flavobacteriaceae</taxon>
        <taxon>Flavobacterium</taxon>
    </lineage>
</organism>
<evidence type="ECO:0000259" key="1">
    <source>
        <dbReference type="Pfam" id="PF01494"/>
    </source>
</evidence>
<dbReference type="Gene3D" id="3.30.9.100">
    <property type="match status" value="1"/>
</dbReference>
<dbReference type="InterPro" id="IPR002938">
    <property type="entry name" value="FAD-bd"/>
</dbReference>
<protein>
    <recommendedName>
        <fullName evidence="1">FAD-binding domain-containing protein</fullName>
    </recommendedName>
</protein>
<dbReference type="InterPro" id="IPR050816">
    <property type="entry name" value="Flavin-dep_Halogenase_NPB"/>
</dbReference>
<dbReference type="SUPFAM" id="SSF51905">
    <property type="entry name" value="FAD/NAD(P)-binding domain"/>
    <property type="match status" value="1"/>
</dbReference>
<dbReference type="InterPro" id="IPR036188">
    <property type="entry name" value="FAD/NAD-bd_sf"/>
</dbReference>
<dbReference type="AlphaFoldDB" id="A0A227PEX4"/>
<dbReference type="Gene3D" id="3.50.50.60">
    <property type="entry name" value="FAD/NAD(P)-binding domain"/>
    <property type="match status" value="1"/>
</dbReference>
<evidence type="ECO:0000313" key="3">
    <source>
        <dbReference type="Proteomes" id="UP000214684"/>
    </source>
</evidence>
<proteinExistence type="predicted"/>
<dbReference type="PANTHER" id="PTHR43747:SF1">
    <property type="entry name" value="SLR1998 PROTEIN"/>
    <property type="match status" value="1"/>
</dbReference>
<sequence>MKLSTKIIVIGGGPAGAVIARELAKSEMDVIVLEANEFPCQKPGDCLPPNIKPLLRKLQLEHLISIHKQSYSNQSVWGSDVMKEEDFISGIHGSGIHINRKLFEIDLAQEARKSGVIWLNNHVLKDCVRINDEWHLDVSYAGEKKSLVADFIVDASGRKSVVGRYLNTKRDVLDKLVGISAVFTRKPILSSSTLIEAFSQGWWYSASLPGNQLIISLMTDSDLVSNLEANKSDGFEALLYRTKYTKDRVEESMGTIINNVSVLKVDAANSSRLKQIVGEGWIAIGDAACTYDPLSSYGITAAIGTAYYGSCAIRDHFLGKKESFLAYNYLMDKMYATYLPLIKAAYRQEKRWGDNVFWKRRS</sequence>
<dbReference type="Pfam" id="PF01494">
    <property type="entry name" value="FAD_binding_3"/>
    <property type="match status" value="1"/>
</dbReference>
<feature type="domain" description="FAD-binding" evidence="1">
    <location>
        <begin position="5"/>
        <end position="308"/>
    </location>
</feature>
<gene>
    <name evidence="2" type="ORF">B0A64_07620</name>
</gene>
<dbReference type="RefSeq" id="WP_089478924.1">
    <property type="nucleotide sequence ID" value="NZ_MUGS01000008.1"/>
</dbReference>
<dbReference type="GO" id="GO:0071949">
    <property type="term" value="F:FAD binding"/>
    <property type="evidence" value="ECO:0007669"/>
    <property type="project" value="InterPro"/>
</dbReference>
<dbReference type="PANTHER" id="PTHR43747">
    <property type="entry name" value="FAD-BINDING PROTEIN"/>
    <property type="match status" value="1"/>
</dbReference>
<evidence type="ECO:0000313" key="2">
    <source>
        <dbReference type="EMBL" id="OXG07848.1"/>
    </source>
</evidence>
<dbReference type="PRINTS" id="PR00420">
    <property type="entry name" value="RNGMNOXGNASE"/>
</dbReference>
<keyword evidence="3" id="KW-1185">Reference proteome</keyword>
<dbReference type="OrthoDB" id="9806565at2"/>
<dbReference type="EMBL" id="MUGS01000008">
    <property type="protein sequence ID" value="OXG07848.1"/>
    <property type="molecule type" value="Genomic_DNA"/>
</dbReference>
<name>A0A227PEX4_9FLAO</name>
<comment type="caution">
    <text evidence="2">The sequence shown here is derived from an EMBL/GenBank/DDBJ whole genome shotgun (WGS) entry which is preliminary data.</text>
</comment>
<accession>A0A227PEX4</accession>
<reference evidence="2 3" key="1">
    <citation type="submission" date="2016-11" db="EMBL/GenBank/DDBJ databases">
        <title>Whole genomes of Flavobacteriaceae.</title>
        <authorList>
            <person name="Stine C."/>
            <person name="Li C."/>
            <person name="Tadesse D."/>
        </authorList>
    </citation>
    <scope>NUCLEOTIDE SEQUENCE [LARGE SCALE GENOMIC DNA]</scope>
    <source>
        <strain evidence="2 3">DSM 24704</strain>
    </source>
</reference>
<dbReference type="Proteomes" id="UP000214684">
    <property type="component" value="Unassembled WGS sequence"/>
</dbReference>